<dbReference type="EMBL" id="QXFW01001138">
    <property type="protein sequence ID" value="KAE8995850.1"/>
    <property type="molecule type" value="Genomic_DNA"/>
</dbReference>
<comment type="caution">
    <text evidence="1">The sequence shown here is derived from an EMBL/GenBank/DDBJ whole genome shotgun (WGS) entry which is preliminary data.</text>
</comment>
<dbReference type="Proteomes" id="UP000460718">
    <property type="component" value="Unassembled WGS sequence"/>
</dbReference>
<dbReference type="AlphaFoldDB" id="A0A6A3JLH4"/>
<organism evidence="1 2">
    <name type="scientific">Phytophthora fragariae</name>
    <dbReference type="NCBI Taxonomy" id="53985"/>
    <lineage>
        <taxon>Eukaryota</taxon>
        <taxon>Sar</taxon>
        <taxon>Stramenopiles</taxon>
        <taxon>Oomycota</taxon>
        <taxon>Peronosporomycetes</taxon>
        <taxon>Peronosporales</taxon>
        <taxon>Peronosporaceae</taxon>
        <taxon>Phytophthora</taxon>
    </lineage>
</organism>
<proteinExistence type="predicted"/>
<evidence type="ECO:0000313" key="2">
    <source>
        <dbReference type="Proteomes" id="UP000460718"/>
    </source>
</evidence>
<accession>A0A6A3JLH4</accession>
<reference evidence="1 2" key="1">
    <citation type="submission" date="2018-09" db="EMBL/GenBank/DDBJ databases">
        <title>Genomic investigation of the strawberry pathogen Phytophthora fragariae indicates pathogenicity is determined by transcriptional variation in three key races.</title>
        <authorList>
            <person name="Adams T.M."/>
            <person name="Armitage A.D."/>
            <person name="Sobczyk M.K."/>
            <person name="Bates H.J."/>
            <person name="Dunwell J.M."/>
            <person name="Nellist C.F."/>
            <person name="Harrison R.J."/>
        </authorList>
    </citation>
    <scope>NUCLEOTIDE SEQUENCE [LARGE SCALE GENOMIC DNA]</scope>
    <source>
        <strain evidence="1 2">SCRP245</strain>
    </source>
</reference>
<name>A0A6A3JLH4_9STRA</name>
<sequence length="78" mass="7352">MIAAVGAAGSAASTDAPVVAAAAAGSAALKGAAAAVAGSAASTDAASGHLLMVSPRSYVRAVVDAPELVMPTNEFRGR</sequence>
<protein>
    <submittedName>
        <fullName evidence="1">Uncharacterized protein</fullName>
    </submittedName>
</protein>
<gene>
    <name evidence="1" type="ORF">PF011_g16151</name>
</gene>
<evidence type="ECO:0000313" key="1">
    <source>
        <dbReference type="EMBL" id="KAE8995850.1"/>
    </source>
</evidence>